<comment type="similarity">
    <text evidence="1">Belongs to the Brp/Blh beta-carotene diooxygenase family.</text>
</comment>
<reference evidence="2 3" key="1">
    <citation type="submission" date="2019-03" db="EMBL/GenBank/DDBJ databases">
        <title>Genomic Encyclopedia of Type Strains, Phase IV (KMG-IV): sequencing the most valuable type-strain genomes for metagenomic binning, comparative biology and taxonomic classification.</title>
        <authorList>
            <person name="Goeker M."/>
        </authorList>
    </citation>
    <scope>NUCLEOTIDE SEQUENCE [LARGE SCALE GENOMIC DNA]</scope>
    <source>
        <strain evidence="2 3">DSM 25059</strain>
    </source>
</reference>
<feature type="transmembrane region" description="Helical" evidence="1">
    <location>
        <begin position="240"/>
        <end position="259"/>
    </location>
</feature>
<evidence type="ECO:0000313" key="2">
    <source>
        <dbReference type="EMBL" id="TDN77766.1"/>
    </source>
</evidence>
<dbReference type="GO" id="GO:0003834">
    <property type="term" value="F:beta-carotene 15,15'-dioxygenase activity"/>
    <property type="evidence" value="ECO:0007669"/>
    <property type="project" value="UniProtKB-EC"/>
</dbReference>
<comment type="catalytic activity">
    <reaction evidence="1">
        <text>all-trans-beta-carotene + O2 = 2 all-trans-retinal</text>
        <dbReference type="Rhea" id="RHEA:32887"/>
        <dbReference type="ChEBI" id="CHEBI:15379"/>
        <dbReference type="ChEBI" id="CHEBI:17579"/>
        <dbReference type="ChEBI" id="CHEBI:17898"/>
        <dbReference type="EC" id="1.13.11.63"/>
    </reaction>
</comment>
<dbReference type="InterPro" id="IPR022270">
    <property type="entry name" value="Blh_diox"/>
</dbReference>
<keyword evidence="1" id="KW-0479">Metal-binding</keyword>
<dbReference type="HAMAP" id="MF_02093">
    <property type="entry name" value="Beta_carotene_diox"/>
    <property type="match status" value="1"/>
</dbReference>
<comment type="caution">
    <text evidence="2">The sequence shown here is derived from an EMBL/GenBank/DDBJ whole genome shotgun (WGS) entry which is preliminary data.</text>
</comment>
<keyword evidence="1" id="KW-1003">Cell membrane</keyword>
<comment type="caution">
    <text evidence="1">Lacks conserved residue(s) required for the propagation of feature annotation.</text>
</comment>
<dbReference type="GO" id="GO:0005506">
    <property type="term" value="F:iron ion binding"/>
    <property type="evidence" value="ECO:0007669"/>
    <property type="project" value="UniProtKB-UniRule"/>
</dbReference>
<dbReference type="EMBL" id="SNWD01000025">
    <property type="protein sequence ID" value="TDN77766.1"/>
    <property type="molecule type" value="Genomic_DNA"/>
</dbReference>
<feature type="transmembrane region" description="Helical" evidence="1">
    <location>
        <begin position="169"/>
        <end position="191"/>
    </location>
</feature>
<keyword evidence="1" id="KW-0560">Oxidoreductase</keyword>
<evidence type="ECO:0000256" key="1">
    <source>
        <dbReference type="HAMAP-Rule" id="MF_02093"/>
    </source>
</evidence>
<keyword evidence="1" id="KW-0408">Iron</keyword>
<evidence type="ECO:0000313" key="3">
    <source>
        <dbReference type="Proteomes" id="UP000295493"/>
    </source>
</evidence>
<dbReference type="GO" id="GO:0004497">
    <property type="term" value="F:monooxygenase activity"/>
    <property type="evidence" value="ECO:0007669"/>
    <property type="project" value="UniProtKB-KW"/>
</dbReference>
<name>A0A4R6F9M0_9SPHN</name>
<feature type="transmembrane region" description="Helical" evidence="1">
    <location>
        <begin position="137"/>
        <end position="157"/>
    </location>
</feature>
<gene>
    <name evidence="2" type="ORF">EV664_1259</name>
</gene>
<sequence>MNRLIALLVAGAVAAAPAPLVFQLAYAIFGMGIVGMVHGAGDLAVVDTARRPLFLAAYGVVSIATLIWWSTDPAMALPAFLLASAIHFGIEDAPEGALYERVARGVALIAAPAAFHHAGYAELLHTAGGASSVAPDYTMFFALAGGATSALLLILAWRRRDARLAGGMAALLILPPLVGFTLGFLLLHALPQTALRRDRLGCASTAEYLRSVAYVSVGAVVVTILAAALLLHFDSSGVRGLFAGIAALAIPHLVVTPWFERRTSLREPVIAARAG</sequence>
<feature type="transmembrane region" description="Helical" evidence="1">
    <location>
        <begin position="211"/>
        <end position="233"/>
    </location>
</feature>
<dbReference type="Proteomes" id="UP000295493">
    <property type="component" value="Unassembled WGS sequence"/>
</dbReference>
<keyword evidence="1" id="KW-0812">Transmembrane</keyword>
<feature type="transmembrane region" description="Helical" evidence="1">
    <location>
        <begin position="53"/>
        <end position="71"/>
    </location>
</feature>
<feature type="transmembrane region" description="Helical" evidence="1">
    <location>
        <begin position="25"/>
        <end position="46"/>
    </location>
</feature>
<keyword evidence="1" id="KW-0223">Dioxygenase</keyword>
<keyword evidence="1" id="KW-1133">Transmembrane helix</keyword>
<dbReference type="GO" id="GO:0010436">
    <property type="term" value="F:carotenoid dioxygenase activity"/>
    <property type="evidence" value="ECO:0007669"/>
    <property type="project" value="UniProtKB-UniRule"/>
</dbReference>
<dbReference type="NCBIfam" id="TIGR03753">
    <property type="entry name" value="blh_monoox"/>
    <property type="match status" value="1"/>
</dbReference>
<comment type="function">
    <text evidence="1">Catalyzes the cleavage of beta-carotene at its central double bond (15,15') to yield two molecules of all-trans-retinal.</text>
</comment>
<dbReference type="Pfam" id="PF15461">
    <property type="entry name" value="BCD"/>
    <property type="match status" value="1"/>
</dbReference>
<proteinExistence type="inferred from homology"/>
<comment type="subcellular location">
    <subcellularLocation>
        <location evidence="1">Cell membrane</location>
        <topology evidence="1">Multi-pass membrane protein</topology>
    </subcellularLocation>
</comment>
<dbReference type="GO" id="GO:0016121">
    <property type="term" value="P:carotene catabolic process"/>
    <property type="evidence" value="ECO:0007669"/>
    <property type="project" value="UniProtKB-UniRule"/>
</dbReference>
<dbReference type="EC" id="1.13.11.63" evidence="1"/>
<dbReference type="AlphaFoldDB" id="A0A4R6F9M0"/>
<dbReference type="RefSeq" id="WP_229668397.1">
    <property type="nucleotide sequence ID" value="NZ_BMLU01000026.1"/>
</dbReference>
<dbReference type="GO" id="GO:0005886">
    <property type="term" value="C:plasma membrane"/>
    <property type="evidence" value="ECO:0007669"/>
    <property type="project" value="UniProtKB-SubCell"/>
</dbReference>
<keyword evidence="1" id="KW-0472">Membrane</keyword>
<keyword evidence="3" id="KW-1185">Reference proteome</keyword>
<protein>
    <recommendedName>
        <fullName evidence="1">Probable beta-carotene 15,15'-dioxygenase</fullName>
        <ecNumber evidence="1">1.13.11.63</ecNumber>
    </recommendedName>
</protein>
<keyword evidence="2" id="KW-0503">Monooxygenase</keyword>
<organism evidence="2 3">
    <name type="scientific">Stakelama pacifica</name>
    <dbReference type="NCBI Taxonomy" id="517720"/>
    <lineage>
        <taxon>Bacteria</taxon>
        <taxon>Pseudomonadati</taxon>
        <taxon>Pseudomonadota</taxon>
        <taxon>Alphaproteobacteria</taxon>
        <taxon>Sphingomonadales</taxon>
        <taxon>Sphingomonadaceae</taxon>
        <taxon>Stakelama</taxon>
    </lineage>
</organism>
<accession>A0A4R6F9M0</accession>
<comment type="cofactor">
    <cofactor evidence="1">
        <name>Fe(2+)</name>
        <dbReference type="ChEBI" id="CHEBI:29033"/>
    </cofactor>
</comment>